<dbReference type="Pfam" id="PF21376">
    <property type="entry name" value="TOR1A_C"/>
    <property type="match status" value="1"/>
</dbReference>
<keyword evidence="4 9" id="KW-0547">Nucleotide-binding</keyword>
<evidence type="ECO:0000256" key="6">
    <source>
        <dbReference type="ARBA" id="ARBA00022840"/>
    </source>
</evidence>
<evidence type="ECO:0000256" key="7">
    <source>
        <dbReference type="ARBA" id="ARBA00023180"/>
    </source>
</evidence>
<evidence type="ECO:0000259" key="11">
    <source>
        <dbReference type="Pfam" id="PF21376"/>
    </source>
</evidence>
<dbReference type="OMA" id="CSLLECC"/>
<dbReference type="Gene3D" id="3.40.50.300">
    <property type="entry name" value="P-loop containing nucleotide triphosphate hydrolases"/>
    <property type="match status" value="1"/>
</dbReference>
<dbReference type="GO" id="GO:0071763">
    <property type="term" value="P:nuclear membrane organization"/>
    <property type="evidence" value="ECO:0007669"/>
    <property type="project" value="TreeGrafter"/>
</dbReference>
<evidence type="ECO:0000313" key="13">
    <source>
        <dbReference type="Proteomes" id="UP000261580"/>
    </source>
</evidence>
<keyword evidence="5 8" id="KW-0256">Endoplasmic reticulum</keyword>
<reference evidence="12" key="2">
    <citation type="submission" date="2025-09" db="UniProtKB">
        <authorList>
            <consortium name="Ensembl"/>
        </authorList>
    </citation>
    <scope>IDENTIFICATION</scope>
</reference>
<name>A0A3Q4I4T2_NEOBR</name>
<feature type="domain" description="Torsin-1A C-terminal" evidence="11">
    <location>
        <begin position="287"/>
        <end position="344"/>
    </location>
</feature>
<evidence type="ECO:0000256" key="4">
    <source>
        <dbReference type="ARBA" id="ARBA00022741"/>
    </source>
</evidence>
<dbReference type="PANTHER" id="PTHR10760:SF14">
    <property type="entry name" value="TORSIN-1B"/>
    <property type="match status" value="1"/>
</dbReference>
<keyword evidence="3 10" id="KW-0732">Signal</keyword>
<dbReference type="Ensembl" id="ENSNBRT00000032357.1">
    <property type="protein sequence ID" value="ENSNBRP00000031560.1"/>
    <property type="gene ID" value="ENSNBRG00000023975.1"/>
</dbReference>
<comment type="similarity">
    <text evidence="2 8">Belongs to the ClpA/ClpB family. Torsin subfamily.</text>
</comment>
<evidence type="ECO:0000313" key="12">
    <source>
        <dbReference type="Ensembl" id="ENSNBRP00000031560.1"/>
    </source>
</evidence>
<evidence type="ECO:0000256" key="2">
    <source>
        <dbReference type="ARBA" id="ARBA00006235"/>
    </source>
</evidence>
<dbReference type="FunFam" id="3.40.50.300:FF:002276">
    <property type="entry name" value="Torsin, putative"/>
    <property type="match status" value="1"/>
</dbReference>
<dbReference type="PANTHER" id="PTHR10760">
    <property type="entry name" value="TORSIN"/>
    <property type="match status" value="1"/>
</dbReference>
<dbReference type="PIRSF" id="PIRSF038079">
    <property type="entry name" value="Torsin_2A"/>
    <property type="match status" value="1"/>
</dbReference>
<dbReference type="InterPro" id="IPR027417">
    <property type="entry name" value="P-loop_NTPase"/>
</dbReference>
<dbReference type="SUPFAM" id="SSF52540">
    <property type="entry name" value="P-loop containing nucleoside triphosphate hydrolases"/>
    <property type="match status" value="1"/>
</dbReference>
<proteinExistence type="inferred from homology"/>
<evidence type="ECO:0000256" key="8">
    <source>
        <dbReference type="PIRNR" id="PIRNR038079"/>
    </source>
</evidence>
<dbReference type="GO" id="GO:0005524">
    <property type="term" value="F:ATP binding"/>
    <property type="evidence" value="ECO:0007669"/>
    <property type="project" value="UniProtKB-KW"/>
</dbReference>
<evidence type="ECO:0000256" key="5">
    <source>
        <dbReference type="ARBA" id="ARBA00022824"/>
    </source>
</evidence>
<keyword evidence="6 9" id="KW-0067">ATP-binding</keyword>
<dbReference type="Pfam" id="PF06309">
    <property type="entry name" value="Torsin"/>
    <property type="match status" value="1"/>
</dbReference>
<protein>
    <recommendedName>
        <fullName evidence="8">Torsin</fullName>
    </recommendedName>
</protein>
<dbReference type="GO" id="GO:0005788">
    <property type="term" value="C:endoplasmic reticulum lumen"/>
    <property type="evidence" value="ECO:0007669"/>
    <property type="project" value="UniProtKB-SubCell"/>
</dbReference>
<feature type="signal peptide" evidence="10">
    <location>
        <begin position="1"/>
        <end position="41"/>
    </location>
</feature>
<dbReference type="AlphaFoldDB" id="A0A3Q4I4T2"/>
<evidence type="ECO:0000256" key="3">
    <source>
        <dbReference type="ARBA" id="ARBA00022729"/>
    </source>
</evidence>
<dbReference type="STRING" id="32507.ENSNBRP00000031560"/>
<evidence type="ECO:0000256" key="10">
    <source>
        <dbReference type="SAM" id="SignalP"/>
    </source>
</evidence>
<feature type="chain" id="PRO_5018631147" description="Torsin" evidence="10">
    <location>
        <begin position="42"/>
        <end position="345"/>
    </location>
</feature>
<reference evidence="12" key="1">
    <citation type="submission" date="2025-08" db="UniProtKB">
        <authorList>
            <consortium name="Ensembl"/>
        </authorList>
    </citation>
    <scope>IDENTIFICATION</scope>
</reference>
<organism evidence="12 13">
    <name type="scientific">Neolamprologus brichardi</name>
    <name type="common">Fairy cichlid</name>
    <name type="synonym">Lamprologus brichardi</name>
    <dbReference type="NCBI Taxonomy" id="32507"/>
    <lineage>
        <taxon>Eukaryota</taxon>
        <taxon>Metazoa</taxon>
        <taxon>Chordata</taxon>
        <taxon>Craniata</taxon>
        <taxon>Vertebrata</taxon>
        <taxon>Euteleostomi</taxon>
        <taxon>Actinopterygii</taxon>
        <taxon>Neopterygii</taxon>
        <taxon>Teleostei</taxon>
        <taxon>Neoteleostei</taxon>
        <taxon>Acanthomorphata</taxon>
        <taxon>Ovalentaria</taxon>
        <taxon>Cichlomorphae</taxon>
        <taxon>Cichliformes</taxon>
        <taxon>Cichlidae</taxon>
        <taxon>African cichlids</taxon>
        <taxon>Pseudocrenilabrinae</taxon>
        <taxon>Lamprologini</taxon>
        <taxon>Neolamprologus</taxon>
    </lineage>
</organism>
<accession>A0A3Q4I4T2</accession>
<dbReference type="GO" id="GO:0034504">
    <property type="term" value="P:protein localization to nucleus"/>
    <property type="evidence" value="ECO:0007669"/>
    <property type="project" value="TreeGrafter"/>
</dbReference>
<comment type="subcellular location">
    <subcellularLocation>
        <location evidence="1 8">Endoplasmic reticulum lumen</location>
    </subcellularLocation>
</comment>
<dbReference type="GO" id="GO:0005635">
    <property type="term" value="C:nuclear envelope"/>
    <property type="evidence" value="ECO:0007669"/>
    <property type="project" value="TreeGrafter"/>
</dbReference>
<keyword evidence="7" id="KW-0325">Glycoprotein</keyword>
<sequence>MLPLSQFVLWAGIRCNTCKMKPSKQHVLLLWILLCSTVIKATEPFRSFKFPDFEETWNSMWGESCNSYWISFNQKGLKADLRNKLFGQHIASDIIFKAVSGFMKDNNPKKPLVLSLHGTAGTGKNFVSQLIADNVYKKGYHSKFVHVLSAILHFPHQSEIVTYKSQLQEWIKNRVKNCERSIFIFDEMDRIPPGLIDSIKPYLDYGKVEGVFFQKSIIIFLSNTGADQITKTAVDFWKNGKDREEMMLKDFESFLSPIVFNSDQSGFSKSTFLYSCLVDVFIPFLPLEYKHVVQCAMAAMRDEGLRPDEDVANQVARGLHYYPKLEKVFAVIGCKTVVNRVHLYR</sequence>
<dbReference type="Proteomes" id="UP000261580">
    <property type="component" value="Unassembled WGS sequence"/>
</dbReference>
<dbReference type="GeneTree" id="ENSGT00950000182888"/>
<dbReference type="InterPro" id="IPR049337">
    <property type="entry name" value="TOR1A_C"/>
</dbReference>
<dbReference type="GO" id="GO:0016887">
    <property type="term" value="F:ATP hydrolysis activity"/>
    <property type="evidence" value="ECO:0007669"/>
    <property type="project" value="InterPro"/>
</dbReference>
<dbReference type="GO" id="GO:0019894">
    <property type="term" value="F:kinesin binding"/>
    <property type="evidence" value="ECO:0007669"/>
    <property type="project" value="TreeGrafter"/>
</dbReference>
<feature type="binding site" evidence="9">
    <location>
        <begin position="118"/>
        <end position="125"/>
    </location>
    <ligand>
        <name>ATP</name>
        <dbReference type="ChEBI" id="CHEBI:30616"/>
    </ligand>
</feature>
<dbReference type="InterPro" id="IPR017378">
    <property type="entry name" value="Torsin_1/2"/>
</dbReference>
<dbReference type="InterPro" id="IPR010448">
    <property type="entry name" value="Torsin"/>
</dbReference>
<dbReference type="CDD" id="cd00009">
    <property type="entry name" value="AAA"/>
    <property type="match status" value="1"/>
</dbReference>
<evidence type="ECO:0000256" key="9">
    <source>
        <dbReference type="PIRSR" id="PIRSR038079-1"/>
    </source>
</evidence>
<keyword evidence="13" id="KW-1185">Reference proteome</keyword>
<dbReference type="Bgee" id="ENSNBRG00000023975">
    <property type="expression patterns" value="Expressed in zone of skin"/>
</dbReference>
<evidence type="ECO:0000256" key="1">
    <source>
        <dbReference type="ARBA" id="ARBA00004319"/>
    </source>
</evidence>